<gene>
    <name evidence="9" type="ORF">EO244_13360</name>
</gene>
<dbReference type="OrthoDB" id="8740261at2"/>
<evidence type="ECO:0000256" key="2">
    <source>
        <dbReference type="ARBA" id="ARBA00022475"/>
    </source>
</evidence>
<feature type="domain" description="ABC3 transporter permease C-terminal" evidence="7">
    <location>
        <begin position="671"/>
        <end position="782"/>
    </location>
</feature>
<dbReference type="EMBL" id="SAXA01000013">
    <property type="protein sequence ID" value="RXQ90392.1"/>
    <property type="molecule type" value="Genomic_DNA"/>
</dbReference>
<keyword evidence="5 6" id="KW-0472">Membrane</keyword>
<protein>
    <submittedName>
        <fullName evidence="9">ABC transporter permease</fullName>
    </submittedName>
</protein>
<evidence type="ECO:0000259" key="7">
    <source>
        <dbReference type="Pfam" id="PF02687"/>
    </source>
</evidence>
<dbReference type="InterPro" id="IPR025857">
    <property type="entry name" value="MacB_PCD"/>
</dbReference>
<evidence type="ECO:0000256" key="3">
    <source>
        <dbReference type="ARBA" id="ARBA00022692"/>
    </source>
</evidence>
<feature type="domain" description="MacB-like periplasmic core" evidence="8">
    <location>
        <begin position="20"/>
        <end position="234"/>
    </location>
</feature>
<accession>A0A4Q1JJ61</accession>
<evidence type="ECO:0000313" key="9">
    <source>
        <dbReference type="EMBL" id="RXQ90392.1"/>
    </source>
</evidence>
<organism evidence="9 10">
    <name type="scientific">Ancylomarina salipaludis</name>
    <dbReference type="NCBI Taxonomy" id="2501299"/>
    <lineage>
        <taxon>Bacteria</taxon>
        <taxon>Pseudomonadati</taxon>
        <taxon>Bacteroidota</taxon>
        <taxon>Bacteroidia</taxon>
        <taxon>Marinilabiliales</taxon>
        <taxon>Marinifilaceae</taxon>
        <taxon>Ancylomarina</taxon>
    </lineage>
</organism>
<keyword evidence="3 6" id="KW-0812">Transmembrane</keyword>
<evidence type="ECO:0000313" key="10">
    <source>
        <dbReference type="Proteomes" id="UP000289703"/>
    </source>
</evidence>
<keyword evidence="2" id="KW-1003">Cell membrane</keyword>
<dbReference type="InterPro" id="IPR003838">
    <property type="entry name" value="ABC3_permease_C"/>
</dbReference>
<sequence length="789" mass="88769">MFLYKLKLSFRSLAKDKLNSIINIFGLAVGMAAVILISIYVQHELSYDKFNTKHERIYHLISLLSDAGDDLQPLEICKRLTPENFANAIPEIEEITQLYRGYTQNVTIGDQHFTGIRCHYVDTNFHKIFTLEPIAGESINLFSNPNGVVMNATTAKKLFGTINAGGKEFKMFGRLLNVNTVVKDLPLTSHYDFDILLPFSGFSGHANFKSIEYHTYVLLKQGVDEPAIIKKIENSYSQLLDDAYGQYGEKTGSYLQKLTDIHLKSDYSPSLKPAGDIKAIYVHILLALLILAIAIVNFVNITTARYDDKLNQIGIKKAIGAERSDLIRDFLGRTLLMSIIALLFGVIIAEILLSSFGDLMNRTLSIEYLSNPILYYGLPSMTLIVGLLSGLYPALTITRYNPATIIKGNLQTGKGKNLLSRILLIFQFSTSIVLISVVIITQQQINYMKKTDLGFEPEHVIAINNLSGSQKQGYSTIKQELLKLPEISSVSASHHLPGGGASGQIFRLYGSDAKTTKKFDEYRVKPDYFKTLKIQIIEGKAFDESQVENCRGIILNETAVKNLEIDNPLGKLVWFHEAKYEIQAVVKDFHYASLHEKISPLMFTCFKHNGNINFVLLKVKTNDINGILSKVKEIFKNIDPSRTNYHLFIDDICRDRYQLEERSQALTSYSSVLSILLALLGLYALTLFIVQKRTKEIGIRKVSGASALRITTLFFATFAKWLALAFVISIPISWYIMNRWLEQFAYKTQIGVFPFLFSGLLIALFALLVVGVQTWKAANQNPVDSLRSE</sequence>
<feature type="transmembrane region" description="Helical" evidence="6">
    <location>
        <begin position="711"/>
        <end position="737"/>
    </location>
</feature>
<comment type="subcellular location">
    <subcellularLocation>
        <location evidence="1">Cell membrane</location>
        <topology evidence="1">Multi-pass membrane protein</topology>
    </subcellularLocation>
</comment>
<evidence type="ECO:0000256" key="6">
    <source>
        <dbReference type="SAM" id="Phobius"/>
    </source>
</evidence>
<proteinExistence type="predicted"/>
<dbReference type="Proteomes" id="UP000289703">
    <property type="component" value="Unassembled WGS sequence"/>
</dbReference>
<name>A0A4Q1JJ61_9BACT</name>
<feature type="transmembrane region" description="Helical" evidence="6">
    <location>
        <begin position="21"/>
        <end position="41"/>
    </location>
</feature>
<dbReference type="Pfam" id="PF12704">
    <property type="entry name" value="MacB_PCD"/>
    <property type="match status" value="1"/>
</dbReference>
<dbReference type="Pfam" id="PF02687">
    <property type="entry name" value="FtsX"/>
    <property type="match status" value="2"/>
</dbReference>
<feature type="transmembrane region" description="Helical" evidence="6">
    <location>
        <begin position="280"/>
        <end position="299"/>
    </location>
</feature>
<feature type="transmembrane region" description="Helical" evidence="6">
    <location>
        <begin position="418"/>
        <end position="440"/>
    </location>
</feature>
<feature type="transmembrane region" description="Helical" evidence="6">
    <location>
        <begin position="749"/>
        <end position="770"/>
    </location>
</feature>
<dbReference type="RefSeq" id="WP_129255189.1">
    <property type="nucleotide sequence ID" value="NZ_SAXA01000013.1"/>
</dbReference>
<feature type="transmembrane region" description="Helical" evidence="6">
    <location>
        <begin position="669"/>
        <end position="690"/>
    </location>
</feature>
<dbReference type="PANTHER" id="PTHR30572">
    <property type="entry name" value="MEMBRANE COMPONENT OF TRANSPORTER-RELATED"/>
    <property type="match status" value="1"/>
</dbReference>
<dbReference type="GO" id="GO:0005886">
    <property type="term" value="C:plasma membrane"/>
    <property type="evidence" value="ECO:0007669"/>
    <property type="project" value="UniProtKB-SubCell"/>
</dbReference>
<dbReference type="GO" id="GO:0022857">
    <property type="term" value="F:transmembrane transporter activity"/>
    <property type="evidence" value="ECO:0007669"/>
    <property type="project" value="TreeGrafter"/>
</dbReference>
<reference evidence="9 10" key="1">
    <citation type="submission" date="2019-01" db="EMBL/GenBank/DDBJ databases">
        <title>Ancylomarina salipaludis sp. nov., isolated from a salt marsh.</title>
        <authorList>
            <person name="Yoon J.-H."/>
        </authorList>
    </citation>
    <scope>NUCLEOTIDE SEQUENCE [LARGE SCALE GENOMIC DNA]</scope>
    <source>
        <strain evidence="9 10">SHSM-M15</strain>
    </source>
</reference>
<evidence type="ECO:0000256" key="4">
    <source>
        <dbReference type="ARBA" id="ARBA00022989"/>
    </source>
</evidence>
<dbReference type="InterPro" id="IPR050250">
    <property type="entry name" value="Macrolide_Exporter_MacB"/>
</dbReference>
<dbReference type="AlphaFoldDB" id="A0A4Q1JJ61"/>
<keyword evidence="4 6" id="KW-1133">Transmembrane helix</keyword>
<feature type="transmembrane region" description="Helical" evidence="6">
    <location>
        <begin position="330"/>
        <end position="353"/>
    </location>
</feature>
<evidence type="ECO:0000259" key="8">
    <source>
        <dbReference type="Pfam" id="PF12704"/>
    </source>
</evidence>
<comment type="caution">
    <text evidence="9">The sequence shown here is derived from an EMBL/GenBank/DDBJ whole genome shotgun (WGS) entry which is preliminary data.</text>
</comment>
<feature type="transmembrane region" description="Helical" evidence="6">
    <location>
        <begin position="373"/>
        <end position="397"/>
    </location>
</feature>
<dbReference type="PANTHER" id="PTHR30572:SF18">
    <property type="entry name" value="ABC-TYPE MACROLIDE FAMILY EXPORT SYSTEM PERMEASE COMPONENT 2"/>
    <property type="match status" value="1"/>
</dbReference>
<evidence type="ECO:0000256" key="5">
    <source>
        <dbReference type="ARBA" id="ARBA00023136"/>
    </source>
</evidence>
<keyword evidence="10" id="KW-1185">Reference proteome</keyword>
<evidence type="ECO:0000256" key="1">
    <source>
        <dbReference type="ARBA" id="ARBA00004651"/>
    </source>
</evidence>
<feature type="domain" description="ABC3 transporter permease C-terminal" evidence="7">
    <location>
        <begin position="285"/>
        <end position="402"/>
    </location>
</feature>